<reference evidence="2 3" key="1">
    <citation type="journal article" date="2016" name="Nat. Commun.">
        <title>Thousands of microbial genomes shed light on interconnected biogeochemical processes in an aquifer system.</title>
        <authorList>
            <person name="Anantharaman K."/>
            <person name="Brown C.T."/>
            <person name="Hug L.A."/>
            <person name="Sharon I."/>
            <person name="Castelle C.J."/>
            <person name="Probst A.J."/>
            <person name="Thomas B.C."/>
            <person name="Singh A."/>
            <person name="Wilkins M.J."/>
            <person name="Karaoz U."/>
            <person name="Brodie E.L."/>
            <person name="Williams K.H."/>
            <person name="Hubbard S.S."/>
            <person name="Banfield J.F."/>
        </authorList>
    </citation>
    <scope>NUCLEOTIDE SEQUENCE [LARGE SCALE GENOMIC DNA]</scope>
</reference>
<dbReference type="Proteomes" id="UP000178435">
    <property type="component" value="Unassembled WGS sequence"/>
</dbReference>
<dbReference type="AlphaFoldDB" id="A0A1F7RVB2"/>
<evidence type="ECO:0000313" key="2">
    <source>
        <dbReference type="EMBL" id="OGL44964.1"/>
    </source>
</evidence>
<dbReference type="Gene3D" id="2.60.40.420">
    <property type="entry name" value="Cupredoxins - blue copper proteins"/>
    <property type="match status" value="1"/>
</dbReference>
<dbReference type="InterPro" id="IPR008972">
    <property type="entry name" value="Cupredoxin"/>
</dbReference>
<gene>
    <name evidence="2" type="ORF">A2149_07025</name>
</gene>
<evidence type="ECO:0000313" key="3">
    <source>
        <dbReference type="Proteomes" id="UP000178435"/>
    </source>
</evidence>
<comment type="caution">
    <text evidence="2">The sequence shown here is derived from an EMBL/GenBank/DDBJ whole genome shotgun (WGS) entry which is preliminary data.</text>
</comment>
<dbReference type="EMBL" id="MGDF01000117">
    <property type="protein sequence ID" value="OGL44964.1"/>
    <property type="molecule type" value="Genomic_DNA"/>
</dbReference>
<feature type="signal peptide" evidence="1">
    <location>
        <begin position="1"/>
        <end position="21"/>
    </location>
</feature>
<protein>
    <recommendedName>
        <fullName evidence="4">Gingipain propeptide domain-containing protein</fullName>
    </recommendedName>
</protein>
<organism evidence="2 3">
    <name type="scientific">Candidatus Schekmanbacteria bacterium RBG_16_38_11</name>
    <dbReference type="NCBI Taxonomy" id="1817880"/>
    <lineage>
        <taxon>Bacteria</taxon>
        <taxon>Candidatus Schekmaniibacteriota</taxon>
    </lineage>
</organism>
<proteinExistence type="predicted"/>
<name>A0A1F7RVB2_9BACT</name>
<feature type="chain" id="PRO_5009532272" description="Gingipain propeptide domain-containing protein" evidence="1">
    <location>
        <begin position="22"/>
        <end position="102"/>
    </location>
</feature>
<evidence type="ECO:0000256" key="1">
    <source>
        <dbReference type="SAM" id="SignalP"/>
    </source>
</evidence>
<keyword evidence="1" id="KW-0732">Signal</keyword>
<sequence length="102" mass="11579">MDKKYLIAFIIFLFFTGTLFAEDASTEKKVYRASVENGIQKVEITGGRYYFNPDYIIVKVNVPVELKVRKDGFIVPHDIVMNEPEAGIVFKESLSTGPKTIK</sequence>
<accession>A0A1F7RVB2</accession>
<evidence type="ECO:0008006" key="4">
    <source>
        <dbReference type="Google" id="ProtNLM"/>
    </source>
</evidence>